<evidence type="ECO:0000313" key="1">
    <source>
        <dbReference type="EMBL" id="CAA9541540.1"/>
    </source>
</evidence>
<proteinExistence type="predicted"/>
<dbReference type="AlphaFoldDB" id="A0A6J4U973"/>
<dbReference type="EMBL" id="CADCWM010000021">
    <property type="protein sequence ID" value="CAA9541540.1"/>
    <property type="molecule type" value="Genomic_DNA"/>
</dbReference>
<evidence type="ECO:0008006" key="2">
    <source>
        <dbReference type="Google" id="ProtNLM"/>
    </source>
</evidence>
<protein>
    <recommendedName>
        <fullName evidence="2">Methyltransferase type 11 domain-containing protein</fullName>
    </recommendedName>
</protein>
<gene>
    <name evidence="1" type="ORF">AVDCRST_MAG88-55</name>
</gene>
<dbReference type="SUPFAM" id="SSF53335">
    <property type="entry name" value="S-adenosyl-L-methionine-dependent methyltransferases"/>
    <property type="match status" value="1"/>
</dbReference>
<accession>A0A6J4U973</accession>
<organism evidence="1">
    <name type="scientific">uncultured Thermomicrobiales bacterium</name>
    <dbReference type="NCBI Taxonomy" id="1645740"/>
    <lineage>
        <taxon>Bacteria</taxon>
        <taxon>Pseudomonadati</taxon>
        <taxon>Thermomicrobiota</taxon>
        <taxon>Thermomicrobia</taxon>
        <taxon>Thermomicrobiales</taxon>
        <taxon>environmental samples</taxon>
    </lineage>
</organism>
<name>A0A6J4U973_9BACT</name>
<reference evidence="1" key="1">
    <citation type="submission" date="2020-02" db="EMBL/GenBank/DDBJ databases">
        <authorList>
            <person name="Meier V. D."/>
        </authorList>
    </citation>
    <scope>NUCLEOTIDE SEQUENCE</scope>
    <source>
        <strain evidence="1">AVDCRST_MAG88</strain>
    </source>
</reference>
<sequence length="88" mass="9736">MLHLLDEAGTLVSALDRLLADGGRLYLTSLVTSGRLADYYLRWIALLGEAARPRSGDELRRLLAHANQGPIAYRVKGNMAYARLARRA</sequence>
<dbReference type="InterPro" id="IPR029063">
    <property type="entry name" value="SAM-dependent_MTases_sf"/>
</dbReference>